<protein>
    <submittedName>
        <fullName evidence="2">Uncharacterized protein</fullName>
    </submittedName>
</protein>
<proteinExistence type="predicted"/>
<dbReference type="AlphaFoldDB" id="A0A8J2P8C9"/>
<comment type="caution">
    <text evidence="2">The sequence shown here is derived from an EMBL/GenBank/DDBJ whole genome shotgun (WGS) entry which is preliminary data.</text>
</comment>
<evidence type="ECO:0000313" key="2">
    <source>
        <dbReference type="EMBL" id="CAG7727701.1"/>
    </source>
</evidence>
<sequence length="365" mass="41734">MTELNIEFTKVISDITAQLANNFSKILAEPDQIQSLQNVSETVSTFNVFASKLESLLSALGIPFSTELSEDVKIEGNNCKTNSPLKLVQWLRPFEDLRKITNLTKVATKQLNDLKLEGANLQVEISNSRELWESQLNREEETFKSNASNVAKIHKQNLQHLQESFKQSKSHYQLEINEEKQKSNAFKTECQERAKTLNEEIDQERKSHRERIQDINRAGDKEDAQQNALHLTYQNQQRETCTQNLAIEEKACKESLTSITTKYQQEDKDFENKLKAEKESCKTRQNNAMKDCDAQKTLIKTQAKRRTDSLNADSRSNDNACSGYLKAKDSDCTARLNTLNSTIQSIIRELPDKKELQDQPSHSSS</sequence>
<dbReference type="EMBL" id="CAJVCH010152644">
    <property type="protein sequence ID" value="CAG7727701.1"/>
    <property type="molecule type" value="Genomic_DNA"/>
</dbReference>
<organism evidence="2 3">
    <name type="scientific">Allacma fusca</name>
    <dbReference type="NCBI Taxonomy" id="39272"/>
    <lineage>
        <taxon>Eukaryota</taxon>
        <taxon>Metazoa</taxon>
        <taxon>Ecdysozoa</taxon>
        <taxon>Arthropoda</taxon>
        <taxon>Hexapoda</taxon>
        <taxon>Collembola</taxon>
        <taxon>Symphypleona</taxon>
        <taxon>Sminthuridae</taxon>
        <taxon>Allacma</taxon>
    </lineage>
</organism>
<keyword evidence="3" id="KW-1185">Reference proteome</keyword>
<evidence type="ECO:0000256" key="1">
    <source>
        <dbReference type="SAM" id="Coils"/>
    </source>
</evidence>
<dbReference type="Proteomes" id="UP000708208">
    <property type="component" value="Unassembled WGS sequence"/>
</dbReference>
<gene>
    <name evidence="2" type="ORF">AFUS01_LOCUS16531</name>
</gene>
<reference evidence="2" key="1">
    <citation type="submission" date="2021-06" db="EMBL/GenBank/DDBJ databases">
        <authorList>
            <person name="Hodson N. C."/>
            <person name="Mongue J. A."/>
            <person name="Jaron S. K."/>
        </authorList>
    </citation>
    <scope>NUCLEOTIDE SEQUENCE</scope>
</reference>
<evidence type="ECO:0000313" key="3">
    <source>
        <dbReference type="Proteomes" id="UP000708208"/>
    </source>
</evidence>
<accession>A0A8J2P8C9</accession>
<name>A0A8J2P8C9_9HEXA</name>
<feature type="coiled-coil region" evidence="1">
    <location>
        <begin position="187"/>
        <end position="218"/>
    </location>
</feature>
<keyword evidence="1" id="KW-0175">Coiled coil</keyword>